<keyword evidence="2" id="KW-1185">Reference proteome</keyword>
<dbReference type="Proteomes" id="UP000031552">
    <property type="component" value="Unassembled WGS sequence"/>
</dbReference>
<dbReference type="STRING" id="1437425.CSEC_1995"/>
<reference evidence="1" key="2">
    <citation type="submission" date="2014-09" db="EMBL/GenBank/DDBJ databases">
        <title>Criblamydia sequanensis harbors a mega-plasmid encoding arsenite resistance.</title>
        <authorList>
            <person name="Bertelli C."/>
            <person name="Goesmann A."/>
            <person name="Greub G."/>
        </authorList>
    </citation>
    <scope>NUCLEOTIDE SEQUENCE [LARGE SCALE GENOMIC DNA]</scope>
    <source>
        <strain evidence="1">CRIB-18</strain>
    </source>
</reference>
<name>A0A090D023_9BACT</name>
<gene>
    <name evidence="1" type="ORF">CSEC_1995</name>
</gene>
<evidence type="ECO:0000313" key="1">
    <source>
        <dbReference type="EMBL" id="CDR34802.1"/>
    </source>
</evidence>
<organism evidence="1 2">
    <name type="scientific">Candidatus Criblamydia sequanensis CRIB-18</name>
    <dbReference type="NCBI Taxonomy" id="1437425"/>
    <lineage>
        <taxon>Bacteria</taxon>
        <taxon>Pseudomonadati</taxon>
        <taxon>Chlamydiota</taxon>
        <taxon>Chlamydiia</taxon>
        <taxon>Parachlamydiales</taxon>
        <taxon>Candidatus Criblamydiaceae</taxon>
        <taxon>Candidatus Criblamydia</taxon>
    </lineage>
</organism>
<dbReference type="RefSeq" id="WP_053331993.1">
    <property type="nucleotide sequence ID" value="NZ_CCEJ010000009.1"/>
</dbReference>
<dbReference type="EMBL" id="CCEJ010000009">
    <property type="protein sequence ID" value="CDR34802.1"/>
    <property type="molecule type" value="Genomic_DNA"/>
</dbReference>
<reference evidence="1" key="1">
    <citation type="submission" date="2013-12" db="EMBL/GenBank/DDBJ databases">
        <authorList>
            <person name="Linke B."/>
        </authorList>
    </citation>
    <scope>NUCLEOTIDE SEQUENCE [LARGE SCALE GENOMIC DNA]</scope>
    <source>
        <strain evidence="1">CRIB-18</strain>
    </source>
</reference>
<evidence type="ECO:0000313" key="2">
    <source>
        <dbReference type="Proteomes" id="UP000031552"/>
    </source>
</evidence>
<dbReference type="eggNOG" id="COG0582">
    <property type="taxonomic scope" value="Bacteria"/>
</dbReference>
<accession>A0A090D023</accession>
<proteinExistence type="predicted"/>
<dbReference type="AlphaFoldDB" id="A0A090D023"/>
<sequence length="100" mass="11872">MGYIRETKLKKANVRYQAEVRLKGHPTLTAIFDRKTDAKTWISKVEADIRCGRHQLYSEGKRHTFKEAVERYLKNKRFQSLNVVIYYGGKRNLGLFFFKN</sequence>
<protein>
    <submittedName>
        <fullName evidence="1">Partial integrase</fullName>
    </submittedName>
</protein>
<comment type="caution">
    <text evidence="1">The sequence shown here is derived from an EMBL/GenBank/DDBJ whole genome shotgun (WGS) entry which is preliminary data.</text>
</comment>
<dbReference type="OrthoDB" id="20051at2"/>